<evidence type="ECO:0000313" key="3">
    <source>
        <dbReference type="EMBL" id="KAG4422343.1"/>
    </source>
</evidence>
<evidence type="ECO:0000256" key="1">
    <source>
        <dbReference type="SAM" id="MobiDB-lite"/>
    </source>
</evidence>
<accession>A0A8H7WCN3</accession>
<keyword evidence="2" id="KW-0472">Membrane</keyword>
<organism evidence="3 4">
    <name type="scientific">Cadophora malorum</name>
    <dbReference type="NCBI Taxonomy" id="108018"/>
    <lineage>
        <taxon>Eukaryota</taxon>
        <taxon>Fungi</taxon>
        <taxon>Dikarya</taxon>
        <taxon>Ascomycota</taxon>
        <taxon>Pezizomycotina</taxon>
        <taxon>Leotiomycetes</taxon>
        <taxon>Helotiales</taxon>
        <taxon>Ploettnerulaceae</taxon>
        <taxon>Cadophora</taxon>
    </lineage>
</organism>
<keyword evidence="2" id="KW-0812">Transmembrane</keyword>
<comment type="caution">
    <text evidence="3">The sequence shown here is derived from an EMBL/GenBank/DDBJ whole genome shotgun (WGS) entry which is preliminary data.</text>
</comment>
<evidence type="ECO:0000313" key="4">
    <source>
        <dbReference type="Proteomes" id="UP000664132"/>
    </source>
</evidence>
<sequence>MDRLPTLFDHPAVVISMGFFVIVSGPWLLSADRLQPEMRAKLVVPDAPAKIIRLGETCERDAVIRMWDEPYPKGSCHPGTPAATIFLSPDDAVCPDGKIPTFVTYPNSGCVESANQTELLPPRPPLGRCIHMESKEPFRCSMTFKCAEEEESAQNDQTTSTSKGDDETTSAVPNSTMVHSSTKGNFNTRTTQKSFKPDCHCLNTPITILTTQCKDDASPYLFTYVRRDCQGKPVSHGILEHPKVWNSADKPPFSLVLGCDTEGEDRP</sequence>
<gene>
    <name evidence="3" type="ORF">IFR04_004495</name>
</gene>
<dbReference type="EMBL" id="JAFJYH010000050">
    <property type="protein sequence ID" value="KAG4422343.1"/>
    <property type="molecule type" value="Genomic_DNA"/>
</dbReference>
<keyword evidence="2" id="KW-1133">Transmembrane helix</keyword>
<evidence type="ECO:0000256" key="2">
    <source>
        <dbReference type="SAM" id="Phobius"/>
    </source>
</evidence>
<keyword evidence="4" id="KW-1185">Reference proteome</keyword>
<feature type="region of interest" description="Disordered" evidence="1">
    <location>
        <begin position="151"/>
        <end position="189"/>
    </location>
</feature>
<proteinExistence type="predicted"/>
<feature type="transmembrane region" description="Helical" evidence="2">
    <location>
        <begin position="12"/>
        <end position="29"/>
    </location>
</feature>
<dbReference type="AlphaFoldDB" id="A0A8H7WCN3"/>
<reference evidence="3" key="1">
    <citation type="submission" date="2021-02" db="EMBL/GenBank/DDBJ databases">
        <title>Genome sequence Cadophora malorum strain M34.</title>
        <authorList>
            <person name="Stefanovic E."/>
            <person name="Vu D."/>
            <person name="Scully C."/>
            <person name="Dijksterhuis J."/>
            <person name="Roader J."/>
            <person name="Houbraken J."/>
        </authorList>
    </citation>
    <scope>NUCLEOTIDE SEQUENCE</scope>
    <source>
        <strain evidence="3">M34</strain>
    </source>
</reference>
<feature type="compositionally biased region" description="Polar residues" evidence="1">
    <location>
        <begin position="169"/>
        <end position="189"/>
    </location>
</feature>
<dbReference type="Proteomes" id="UP000664132">
    <property type="component" value="Unassembled WGS sequence"/>
</dbReference>
<protein>
    <submittedName>
        <fullName evidence="3">Uncharacterized protein</fullName>
    </submittedName>
</protein>
<name>A0A8H7WCN3_9HELO</name>